<dbReference type="InterPro" id="IPR036259">
    <property type="entry name" value="MFS_trans_sf"/>
</dbReference>
<dbReference type="Gene3D" id="1.20.1250.20">
    <property type="entry name" value="MFS general substrate transporter like domains"/>
    <property type="match status" value="1"/>
</dbReference>
<comment type="caution">
    <text evidence="7">The sequence shown here is derived from an EMBL/GenBank/DDBJ whole genome shotgun (WGS) entry which is preliminary data.</text>
</comment>
<comment type="subcellular location">
    <subcellularLocation>
        <location evidence="1">Cell membrane</location>
        <topology evidence="1">Multi-pass membrane protein</topology>
    </subcellularLocation>
</comment>
<dbReference type="PANTHER" id="PTHR23513">
    <property type="entry name" value="INTEGRAL MEMBRANE EFFLUX PROTEIN-RELATED"/>
    <property type="match status" value="1"/>
</dbReference>
<keyword evidence="4 6" id="KW-1133">Transmembrane helix</keyword>
<reference evidence="7 8" key="1">
    <citation type="submission" date="2022-02" db="EMBL/GenBank/DDBJ databases">
        <title>Uncovering new skin microbiome diversity through culturing and metagenomics.</title>
        <authorList>
            <person name="Conlan S."/>
            <person name="Deming C."/>
            <person name="Nisc Comparative Sequencing Program N."/>
            <person name="Segre J.A."/>
        </authorList>
    </citation>
    <scope>NUCLEOTIDE SEQUENCE [LARGE SCALE GENOMIC DNA]</scope>
    <source>
        <strain evidence="7 8">ACRQZ</strain>
    </source>
</reference>
<feature type="non-terminal residue" evidence="7">
    <location>
        <position position="1"/>
    </location>
</feature>
<organism evidence="7 8">
    <name type="scientific">Arsenicicoccus bolidensis</name>
    <dbReference type="NCBI Taxonomy" id="229480"/>
    <lineage>
        <taxon>Bacteria</taxon>
        <taxon>Bacillati</taxon>
        <taxon>Actinomycetota</taxon>
        <taxon>Actinomycetes</taxon>
        <taxon>Micrococcales</taxon>
        <taxon>Intrasporangiaceae</taxon>
        <taxon>Arsenicicoccus</taxon>
    </lineage>
</organism>
<dbReference type="EMBL" id="JAKRCV010000019">
    <property type="protein sequence ID" value="MCG7321792.1"/>
    <property type="molecule type" value="Genomic_DNA"/>
</dbReference>
<sequence length="215" mass="22534">DEGAEGLGARIREGLAFVLRDRYLPWLVVIGGLSNLGLTGYGALLVLYLVRDLGLTTDMVGWYFTTGAIGGVIGSVIAVPLARRIGTGRLHTVALLAAPAALLVGLPTDRSQVWVSAFGYVLVGTCVVGGNVVRASWRQRYVPAEVLGRTVTAMSTVNFGTMPLAGVLAGWLGSTVGVRPTILAMAGLHVVACWLVVASPLVRLRELPARETASV</sequence>
<dbReference type="PANTHER" id="PTHR23513:SF6">
    <property type="entry name" value="MAJOR FACILITATOR SUPERFAMILY ASSOCIATED DOMAIN-CONTAINING PROTEIN"/>
    <property type="match status" value="1"/>
</dbReference>
<evidence type="ECO:0000256" key="1">
    <source>
        <dbReference type="ARBA" id="ARBA00004651"/>
    </source>
</evidence>
<keyword evidence="8" id="KW-1185">Reference proteome</keyword>
<evidence type="ECO:0000313" key="7">
    <source>
        <dbReference type="EMBL" id="MCG7321792.1"/>
    </source>
</evidence>
<keyword evidence="5 6" id="KW-0472">Membrane</keyword>
<dbReference type="Proteomes" id="UP001521931">
    <property type="component" value="Unassembled WGS sequence"/>
</dbReference>
<feature type="transmembrane region" description="Helical" evidence="6">
    <location>
        <begin position="62"/>
        <end position="82"/>
    </location>
</feature>
<dbReference type="SUPFAM" id="SSF103473">
    <property type="entry name" value="MFS general substrate transporter"/>
    <property type="match status" value="1"/>
</dbReference>
<evidence type="ECO:0000256" key="2">
    <source>
        <dbReference type="ARBA" id="ARBA00022475"/>
    </source>
</evidence>
<keyword evidence="2" id="KW-1003">Cell membrane</keyword>
<evidence type="ECO:0000256" key="4">
    <source>
        <dbReference type="ARBA" id="ARBA00022989"/>
    </source>
</evidence>
<feature type="transmembrane region" description="Helical" evidence="6">
    <location>
        <begin position="182"/>
        <end position="202"/>
    </location>
</feature>
<gene>
    <name evidence="7" type="ORF">MHL29_07820</name>
</gene>
<evidence type="ECO:0000256" key="5">
    <source>
        <dbReference type="ARBA" id="ARBA00023136"/>
    </source>
</evidence>
<evidence type="ECO:0000256" key="6">
    <source>
        <dbReference type="SAM" id="Phobius"/>
    </source>
</evidence>
<name>A0ABS9Q3A3_9MICO</name>
<feature type="transmembrane region" description="Helical" evidence="6">
    <location>
        <begin position="146"/>
        <end position="170"/>
    </location>
</feature>
<evidence type="ECO:0000256" key="3">
    <source>
        <dbReference type="ARBA" id="ARBA00022692"/>
    </source>
</evidence>
<feature type="transmembrane region" description="Helical" evidence="6">
    <location>
        <begin position="23"/>
        <end position="50"/>
    </location>
</feature>
<protein>
    <submittedName>
        <fullName evidence="7">MFS transporter</fullName>
    </submittedName>
</protein>
<dbReference type="RefSeq" id="WP_239263684.1">
    <property type="nucleotide sequence ID" value="NZ_JAKRCV010000019.1"/>
</dbReference>
<feature type="transmembrane region" description="Helical" evidence="6">
    <location>
        <begin position="113"/>
        <end position="134"/>
    </location>
</feature>
<accession>A0ABS9Q3A3</accession>
<evidence type="ECO:0000313" key="8">
    <source>
        <dbReference type="Proteomes" id="UP001521931"/>
    </source>
</evidence>
<proteinExistence type="predicted"/>
<dbReference type="InterPro" id="IPR011701">
    <property type="entry name" value="MFS"/>
</dbReference>
<dbReference type="Pfam" id="PF07690">
    <property type="entry name" value="MFS_1"/>
    <property type="match status" value="1"/>
</dbReference>
<keyword evidence="3 6" id="KW-0812">Transmembrane</keyword>